<protein>
    <recommendedName>
        <fullName evidence="2">CCHC-type domain-containing protein</fullName>
    </recommendedName>
</protein>
<gene>
    <name evidence="3" type="ORF">FSB_LOCUS9404</name>
</gene>
<dbReference type="EMBL" id="OIVN01000521">
    <property type="protein sequence ID" value="SPC81522.1"/>
    <property type="molecule type" value="Genomic_DNA"/>
</dbReference>
<evidence type="ECO:0000259" key="2">
    <source>
        <dbReference type="PROSITE" id="PS50158"/>
    </source>
</evidence>
<dbReference type="Gene3D" id="3.60.10.10">
    <property type="entry name" value="Endonuclease/exonuclease/phosphatase"/>
    <property type="match status" value="1"/>
</dbReference>
<name>A0A2N9F330_FAGSY</name>
<dbReference type="Pfam" id="PF03372">
    <property type="entry name" value="Exo_endo_phos"/>
    <property type="match status" value="1"/>
</dbReference>
<dbReference type="InterPro" id="IPR044730">
    <property type="entry name" value="RNase_H-like_dom_plant"/>
</dbReference>
<dbReference type="CDD" id="cd06222">
    <property type="entry name" value="RNase_H_like"/>
    <property type="match status" value="1"/>
</dbReference>
<dbReference type="InterPro" id="IPR036691">
    <property type="entry name" value="Endo/exonu/phosph_ase_sf"/>
</dbReference>
<dbReference type="GO" id="GO:0008270">
    <property type="term" value="F:zinc ion binding"/>
    <property type="evidence" value="ECO:0007669"/>
    <property type="project" value="UniProtKB-KW"/>
</dbReference>
<dbReference type="GO" id="GO:0003676">
    <property type="term" value="F:nucleic acid binding"/>
    <property type="evidence" value="ECO:0007669"/>
    <property type="project" value="InterPro"/>
</dbReference>
<organism evidence="3">
    <name type="scientific">Fagus sylvatica</name>
    <name type="common">Beechnut</name>
    <dbReference type="NCBI Taxonomy" id="28930"/>
    <lineage>
        <taxon>Eukaryota</taxon>
        <taxon>Viridiplantae</taxon>
        <taxon>Streptophyta</taxon>
        <taxon>Embryophyta</taxon>
        <taxon>Tracheophyta</taxon>
        <taxon>Spermatophyta</taxon>
        <taxon>Magnoliopsida</taxon>
        <taxon>eudicotyledons</taxon>
        <taxon>Gunneridae</taxon>
        <taxon>Pentapetalae</taxon>
        <taxon>rosids</taxon>
        <taxon>fabids</taxon>
        <taxon>Fagales</taxon>
        <taxon>Fagaceae</taxon>
        <taxon>Fagus</taxon>
    </lineage>
</organism>
<dbReference type="InterPro" id="IPR017451">
    <property type="entry name" value="F-box-assoc_interact_dom"/>
</dbReference>
<keyword evidence="1" id="KW-0479">Metal-binding</keyword>
<dbReference type="Gene3D" id="3.30.420.10">
    <property type="entry name" value="Ribonuclease H-like superfamily/Ribonuclease H"/>
    <property type="match status" value="1"/>
</dbReference>
<dbReference type="SUPFAM" id="SSF56219">
    <property type="entry name" value="DNase I-like"/>
    <property type="match status" value="1"/>
</dbReference>
<dbReference type="SUPFAM" id="SSF56672">
    <property type="entry name" value="DNA/RNA polymerases"/>
    <property type="match status" value="1"/>
</dbReference>
<dbReference type="GO" id="GO:0004523">
    <property type="term" value="F:RNA-DNA hybrid ribonuclease activity"/>
    <property type="evidence" value="ECO:0007669"/>
    <property type="project" value="InterPro"/>
</dbReference>
<evidence type="ECO:0000313" key="3">
    <source>
        <dbReference type="EMBL" id="SPC81522.1"/>
    </source>
</evidence>
<dbReference type="CDD" id="cd01650">
    <property type="entry name" value="RT_nLTR_like"/>
    <property type="match status" value="1"/>
</dbReference>
<dbReference type="PANTHER" id="PTHR33116:SF70">
    <property type="entry name" value="NON-LTR RETROELEMENT REVERSE TRANSCRIPTASE-LIKE PROTEIN"/>
    <property type="match status" value="1"/>
</dbReference>
<reference evidence="3" key="1">
    <citation type="submission" date="2018-02" db="EMBL/GenBank/DDBJ databases">
        <authorList>
            <person name="Cohen D.B."/>
            <person name="Kent A.D."/>
        </authorList>
    </citation>
    <scope>NUCLEOTIDE SEQUENCE</scope>
</reference>
<dbReference type="Pfam" id="PF08268">
    <property type="entry name" value="FBA_3"/>
    <property type="match status" value="1"/>
</dbReference>
<dbReference type="InterPro" id="IPR002156">
    <property type="entry name" value="RNaseH_domain"/>
</dbReference>
<evidence type="ECO:0000256" key="1">
    <source>
        <dbReference type="PROSITE-ProRule" id="PRU00047"/>
    </source>
</evidence>
<accession>A0A2N9F330</accession>
<keyword evidence="1" id="KW-0863">Zinc-finger</keyword>
<dbReference type="InterPro" id="IPR000477">
    <property type="entry name" value="RT_dom"/>
</dbReference>
<dbReference type="Pfam" id="PF00078">
    <property type="entry name" value="RVT_1"/>
    <property type="match status" value="1"/>
</dbReference>
<dbReference type="PROSITE" id="PS50158">
    <property type="entry name" value="ZF_CCHC"/>
    <property type="match status" value="1"/>
</dbReference>
<dbReference type="InterPro" id="IPR043502">
    <property type="entry name" value="DNA/RNA_pol_sf"/>
</dbReference>
<dbReference type="NCBIfam" id="TIGR01640">
    <property type="entry name" value="F_box_assoc_1"/>
    <property type="match status" value="1"/>
</dbReference>
<dbReference type="PANTHER" id="PTHR33116">
    <property type="entry name" value="REVERSE TRANSCRIPTASE ZINC-BINDING DOMAIN-CONTAINING PROTEIN-RELATED-RELATED"/>
    <property type="match status" value="1"/>
</dbReference>
<sequence length="1478" mass="167674">MLWRNSRLAVIYEGVSLLCFHCGKIGHRRERCPIRALEESELPSANDQSSLVEEDKPKGFGLWMIVARRKRQTKPVGSLDHAEGPSAVQGHANAQQHGFGATDQLAGSSDAMRQFIRKDPLHVWGWYDAEIAQAWLEIAPAVQEEDPPLLTDMVWMQEISPFWNFLTDTSRIDGIHCPLRVRCQPSRELRFVQFLEEVYCATLPEFKERKVLLSIPIQFNWVGNRKSLKLAQIAKCVPLFNLWIRCSELQGAGFLEYQFTLTVTQNNIWEMWPEKAWNSLEAEGTLFPPNNPPLMSSSEIGVNTLTWNCRGVLNPCFRKALLDTLHINNPEILILTETRLGGDRAAELARSFPFDGFLCTNTIRFARVKVRGFHSLWLISAIYGSPRRSECRILWENLKIIAGLNNLPWVMLGDFNDILLCEEKWGGNRPSNSRIREFRNCLNACNMIDLGFSSPKYTWSNCHDMNYLIMERLDKVLANPDWRILFPEASVTHLTRTHSDHCSVLLTLCPNIPCILPRPFRFKSIWFSHVDFPSIVEKAWATPALNLSITFAIFAGLVSAWNKTKFDANDVKKSLWSLKAFKAPGSDGLHPGFFQKCWPTVGDSVVNKAAFVPGRRGLDNVVIAQELIHSIHRKKGRMGQLILKLDLEKAYDRLEWDFIRELQLENFKPSRGIRQGDPLSPYLFILCMEYLSLKILEACDNNSWKAIKASRTGPSFLHLFFTDDLLLCTKASSNCCHIITRILEDFCLQFDQKISLSKSKVFFSPNVNPILRHHLCGILGVSSTHNLGKYLGFPLRSNGRSTRDFDFVVEKVQAKLSSWKAKLLSPVGRVILVQSVTSAILAYYMQNVALPIRVCSNLDKFNRDFLWDSTDERKKMHMVGWDKVCRPRDLGGLGLYSTKARNLALLAKLNWRVMEDPNSLWAKTLIAKYCPTGIVDERLGTRRSGSSNWKGLKKGHEVFRKGLRWVEDSLRRIPLEFVMLLRVPLADKRIWDSVGGEFNLGKAYSIAWGGGVIRNHVGDWVGGFSRAIGVTTSVQAELRALKDGLNLAIDLGILNLEIEMDSLVAVELVNSIATLNAFLSTIVTDCRSLMEGFESCSLKHIFREANGCADLLAKSGCDQNPDFISFSNAPAYVLEALAFDVSSATRFHFATAYAVCQIPFRTATNHYRVLCSCNGVLCMSNSPIDTNFMCRTHGPPINAKLICISIYLWNPTVRKFKILPPYTPLGNKKLMSNTFGVGPDHRDHDFLVIKIIYFYDESAGTYNGQRRPLTMVYSLNTKSWSSVAESVVVPCFAYDYPTAFVNGAIHWKAFSFALNEPVIMYFNTAERVFGEIRFPDNSFDPHMNRVHSRVAVFNGLLAFIVISRLNPPYRRVCDIWVMNEYGVVQSWTQRFAIPIPVAWFERPLGITKNNQLLVDLDGKLFWYDLDSHHRGILGYHGVRYLCVSLVHDELFNSYGGSVGSGDSSQFELFLVTPLEIWG</sequence>
<dbReference type="InterPro" id="IPR036397">
    <property type="entry name" value="RNaseH_sf"/>
</dbReference>
<dbReference type="SUPFAM" id="SSF53098">
    <property type="entry name" value="Ribonuclease H-like"/>
    <property type="match status" value="1"/>
</dbReference>
<dbReference type="InterPro" id="IPR013187">
    <property type="entry name" value="F-box-assoc_dom_typ3"/>
</dbReference>
<keyword evidence="1" id="KW-0862">Zinc</keyword>
<dbReference type="InterPro" id="IPR001878">
    <property type="entry name" value="Znf_CCHC"/>
</dbReference>
<dbReference type="Pfam" id="PF13456">
    <property type="entry name" value="RVT_3"/>
    <property type="match status" value="1"/>
</dbReference>
<dbReference type="InterPro" id="IPR005135">
    <property type="entry name" value="Endo/exonuclease/phosphatase"/>
</dbReference>
<feature type="domain" description="CCHC-type" evidence="2">
    <location>
        <begin position="19"/>
        <end position="33"/>
    </location>
</feature>
<dbReference type="InterPro" id="IPR012337">
    <property type="entry name" value="RNaseH-like_sf"/>
</dbReference>
<proteinExistence type="predicted"/>